<dbReference type="SMART" id="SM00320">
    <property type="entry name" value="WD40"/>
    <property type="match status" value="3"/>
</dbReference>
<dbReference type="SUPFAM" id="SSF50978">
    <property type="entry name" value="WD40 repeat-like"/>
    <property type="match status" value="1"/>
</dbReference>
<dbReference type="Gene3D" id="2.130.10.10">
    <property type="entry name" value="YVTN repeat-like/Quinoprotein amine dehydrogenase"/>
    <property type="match status" value="1"/>
</dbReference>
<protein>
    <submittedName>
        <fullName evidence="5">Guanine nucleotide-binding protein subunit beta-like protein 1</fullName>
    </submittedName>
</protein>
<dbReference type="Proteomes" id="UP000694941">
    <property type="component" value="Unplaced"/>
</dbReference>
<dbReference type="PROSITE" id="PS50294">
    <property type="entry name" value="WD_REPEATS_REGION"/>
    <property type="match status" value="1"/>
</dbReference>
<feature type="repeat" description="WD" evidence="3">
    <location>
        <begin position="130"/>
        <end position="171"/>
    </location>
</feature>
<dbReference type="InterPro" id="IPR015943">
    <property type="entry name" value="WD40/YVTN_repeat-like_dom_sf"/>
</dbReference>
<accession>A0ABM1BC68</accession>
<dbReference type="RefSeq" id="XP_013779055.2">
    <property type="nucleotide sequence ID" value="XM_013923601.2"/>
</dbReference>
<dbReference type="PROSITE" id="PS50082">
    <property type="entry name" value="WD_REPEATS_2"/>
    <property type="match status" value="1"/>
</dbReference>
<keyword evidence="2" id="KW-0677">Repeat</keyword>
<organism evidence="4 5">
    <name type="scientific">Limulus polyphemus</name>
    <name type="common">Atlantic horseshoe crab</name>
    <dbReference type="NCBI Taxonomy" id="6850"/>
    <lineage>
        <taxon>Eukaryota</taxon>
        <taxon>Metazoa</taxon>
        <taxon>Ecdysozoa</taxon>
        <taxon>Arthropoda</taxon>
        <taxon>Chelicerata</taxon>
        <taxon>Merostomata</taxon>
        <taxon>Xiphosura</taxon>
        <taxon>Limulidae</taxon>
        <taxon>Limulus</taxon>
    </lineage>
</organism>
<proteinExistence type="predicted"/>
<dbReference type="GeneID" id="106463551"/>
<evidence type="ECO:0000256" key="1">
    <source>
        <dbReference type="ARBA" id="ARBA00022574"/>
    </source>
</evidence>
<dbReference type="InterPro" id="IPR001680">
    <property type="entry name" value="WD40_rpt"/>
</dbReference>
<reference evidence="5" key="1">
    <citation type="submission" date="2025-08" db="UniProtKB">
        <authorList>
            <consortium name="RefSeq"/>
        </authorList>
    </citation>
    <scope>IDENTIFICATION</scope>
    <source>
        <tissue evidence="5">Muscle</tissue>
    </source>
</reference>
<dbReference type="InterPro" id="IPR036322">
    <property type="entry name" value="WD40_repeat_dom_sf"/>
</dbReference>
<evidence type="ECO:0000256" key="3">
    <source>
        <dbReference type="PROSITE-ProRule" id="PRU00221"/>
    </source>
</evidence>
<dbReference type="PANTHER" id="PTHR19854">
    <property type="entry name" value="TRANSDUCIN BETA-LIKE 3"/>
    <property type="match status" value="1"/>
</dbReference>
<keyword evidence="4" id="KW-1185">Reference proteome</keyword>
<name>A0ABM1BC68_LIMPO</name>
<evidence type="ECO:0000313" key="4">
    <source>
        <dbReference type="Proteomes" id="UP000694941"/>
    </source>
</evidence>
<evidence type="ECO:0000256" key="2">
    <source>
        <dbReference type="ARBA" id="ARBA00022737"/>
    </source>
</evidence>
<sequence length="171" mass="19165">MCMCMKLLNTQVLEGKNLLLCGYESGSVALWDWRNRQIISEMKCHNEPVICLDFDECYRHQGVSGSADKDLSLWELIQPSQLKMKQKVMVTNPGISAVAIRSDAKIVATGGWDKRLRIFSWKTMKPLAVLDYHGGTVEALQFSTSSVGRYSRLLAAGSKDGKISLWSLYNS</sequence>
<gene>
    <name evidence="5" type="primary">LOC106463551</name>
</gene>
<evidence type="ECO:0000313" key="5">
    <source>
        <dbReference type="RefSeq" id="XP_013779055.2"/>
    </source>
</evidence>
<dbReference type="Pfam" id="PF00400">
    <property type="entry name" value="WD40"/>
    <property type="match status" value="3"/>
</dbReference>
<dbReference type="PANTHER" id="PTHR19854:SF1">
    <property type="entry name" value="GUANINE NUCLEOTIDE-BINDING PROTEIN SUBUNIT BETA-LIKE PROTEIN 1"/>
    <property type="match status" value="1"/>
</dbReference>
<keyword evidence="1 3" id="KW-0853">WD repeat</keyword>